<feature type="compositionally biased region" description="Basic and acidic residues" evidence="3">
    <location>
        <begin position="191"/>
        <end position="210"/>
    </location>
</feature>
<dbReference type="AlphaFoldDB" id="A0A4U5U8C9"/>
<evidence type="ECO:0000256" key="3">
    <source>
        <dbReference type="SAM" id="MobiDB-lite"/>
    </source>
</evidence>
<dbReference type="GO" id="GO:0050728">
    <property type="term" value="P:negative regulation of inflammatory response"/>
    <property type="evidence" value="ECO:0007669"/>
    <property type="project" value="TreeGrafter"/>
</dbReference>
<sequence>MLLDFNRSSWATDTGKFVSKQKQIRPHKRTLTSQQICHGCIQSDRQCNVLLPEDKQSTSLLDLVIPCITDHNNVIKDAEMKASTVYYKSGTRAEQKRGAGKNRDEYTSNKQTKKIIQRRCKACNQSYRVTVFNHCSLPTPSEAPISEVQNLQTQTHTIRKYATSVYQFGALVQQDSFKDDECSRGLSGSGRDQRQRQRQRDNWRQNERATQRRLWGRGELGWKVGGERSEINPDTPDGLKFVSESCGGVVQGLNGTIESPGFPHGYPNYANCTWLIITGERNRIQLTFVTLALEEDFDIVSVYDGQPLPGNLKMSFFVGVRTSLHCVDITEDRQHSAGIRPLACLLVSLSASKVAGSILSAEKLMCIVVENESDREEQWSLEQAVD</sequence>
<proteinExistence type="predicted"/>
<evidence type="ECO:0000313" key="5">
    <source>
        <dbReference type="EMBL" id="TKS70021.1"/>
    </source>
</evidence>
<dbReference type="InterPro" id="IPR000859">
    <property type="entry name" value="CUB_dom"/>
</dbReference>
<dbReference type="InterPro" id="IPR035914">
    <property type="entry name" value="Sperma_CUB_dom_sf"/>
</dbReference>
<feature type="domain" description="CUB" evidence="4">
    <location>
        <begin position="246"/>
        <end position="312"/>
    </location>
</feature>
<dbReference type="STRING" id="240159.A0A4U5U8C9"/>
<dbReference type="Gene3D" id="2.60.120.290">
    <property type="entry name" value="Spermadhesin, CUB domain"/>
    <property type="match status" value="1"/>
</dbReference>
<gene>
    <name evidence="5" type="ORF">D9C73_004088</name>
</gene>
<dbReference type="PANTHER" id="PTHR46908">
    <property type="entry name" value="CUBILIN-LIKE PROTEIN"/>
    <property type="match status" value="1"/>
</dbReference>
<dbReference type="Proteomes" id="UP000298787">
    <property type="component" value="Chromosome 4"/>
</dbReference>
<evidence type="ECO:0000313" key="6">
    <source>
        <dbReference type="Proteomes" id="UP000298787"/>
    </source>
</evidence>
<dbReference type="SMART" id="SM00042">
    <property type="entry name" value="CUB"/>
    <property type="match status" value="1"/>
</dbReference>
<keyword evidence="1" id="KW-1015">Disulfide bond</keyword>
<dbReference type="PANTHER" id="PTHR46908:SF4">
    <property type="entry name" value="TUMOR NECROSIS FACTOR-INDUCIBLE GENE 6 PROTEIN"/>
    <property type="match status" value="1"/>
</dbReference>
<dbReference type="CDD" id="cd00041">
    <property type="entry name" value="CUB"/>
    <property type="match status" value="1"/>
</dbReference>
<dbReference type="Pfam" id="PF00431">
    <property type="entry name" value="CUB"/>
    <property type="match status" value="1"/>
</dbReference>
<evidence type="ECO:0000259" key="4">
    <source>
        <dbReference type="PROSITE" id="PS01180"/>
    </source>
</evidence>
<comment type="caution">
    <text evidence="2">Lacks conserved residue(s) required for the propagation of feature annotation.</text>
</comment>
<dbReference type="SUPFAM" id="SSF49854">
    <property type="entry name" value="Spermadhesin, CUB domain"/>
    <property type="match status" value="1"/>
</dbReference>
<keyword evidence="6" id="KW-1185">Reference proteome</keyword>
<accession>A0A4U5U8C9</accession>
<name>A0A4U5U8C9_COLLU</name>
<dbReference type="PROSITE" id="PS01180">
    <property type="entry name" value="CUB"/>
    <property type="match status" value="1"/>
</dbReference>
<feature type="region of interest" description="Disordered" evidence="3">
    <location>
        <begin position="180"/>
        <end position="210"/>
    </location>
</feature>
<protein>
    <submittedName>
        <fullName evidence="5">CUB and sushi domain-containing protein 1</fullName>
    </submittedName>
</protein>
<organism evidence="5 6">
    <name type="scientific">Collichthys lucidus</name>
    <name type="common">Big head croaker</name>
    <name type="synonym">Sciaena lucida</name>
    <dbReference type="NCBI Taxonomy" id="240159"/>
    <lineage>
        <taxon>Eukaryota</taxon>
        <taxon>Metazoa</taxon>
        <taxon>Chordata</taxon>
        <taxon>Craniata</taxon>
        <taxon>Vertebrata</taxon>
        <taxon>Euteleostomi</taxon>
        <taxon>Actinopterygii</taxon>
        <taxon>Neopterygii</taxon>
        <taxon>Teleostei</taxon>
        <taxon>Neoteleostei</taxon>
        <taxon>Acanthomorphata</taxon>
        <taxon>Eupercaria</taxon>
        <taxon>Sciaenidae</taxon>
        <taxon>Collichthys</taxon>
    </lineage>
</organism>
<evidence type="ECO:0000256" key="2">
    <source>
        <dbReference type="PROSITE-ProRule" id="PRU00059"/>
    </source>
</evidence>
<dbReference type="InterPro" id="IPR052129">
    <property type="entry name" value="Spermadhesin-Link_domain"/>
</dbReference>
<evidence type="ECO:0000256" key="1">
    <source>
        <dbReference type="ARBA" id="ARBA00023157"/>
    </source>
</evidence>
<reference evidence="5 6" key="1">
    <citation type="submission" date="2019-01" db="EMBL/GenBank/DDBJ databases">
        <title>Genome Assembly of Collichthys lucidus.</title>
        <authorList>
            <person name="Cai M."/>
            <person name="Xiao S."/>
        </authorList>
    </citation>
    <scope>NUCLEOTIDE SEQUENCE [LARGE SCALE GENOMIC DNA]</scope>
    <source>
        <strain evidence="5">JT15FE1705JMU</strain>
        <tissue evidence="5">Muscle</tissue>
    </source>
</reference>
<dbReference type="EMBL" id="CM014081">
    <property type="protein sequence ID" value="TKS70021.1"/>
    <property type="molecule type" value="Genomic_DNA"/>
</dbReference>
<dbReference type="GO" id="GO:0005615">
    <property type="term" value="C:extracellular space"/>
    <property type="evidence" value="ECO:0007669"/>
    <property type="project" value="TreeGrafter"/>
</dbReference>